<name>A0A395HZS0_ASPHC</name>
<proteinExistence type="predicted"/>
<keyword evidence="2" id="KW-1185">Reference proteome</keyword>
<dbReference type="VEuPathDB" id="FungiDB:BO97DRAFT_423881"/>
<evidence type="ECO:0000313" key="2">
    <source>
        <dbReference type="Proteomes" id="UP000248961"/>
    </source>
</evidence>
<dbReference type="AlphaFoldDB" id="A0A395HZS0"/>
<dbReference type="RefSeq" id="XP_025552341.1">
    <property type="nucleotide sequence ID" value="XM_025696928.1"/>
</dbReference>
<dbReference type="EMBL" id="KZ824280">
    <property type="protein sequence ID" value="RAL13187.1"/>
    <property type="molecule type" value="Genomic_DNA"/>
</dbReference>
<gene>
    <name evidence="1" type="ORF">BO97DRAFT_423881</name>
</gene>
<accession>A0A395HZS0</accession>
<dbReference type="STRING" id="1450537.A0A395HZS0"/>
<dbReference type="OrthoDB" id="1729737at2759"/>
<sequence>MSRAESALLAILNLADDEESILEPIYNMLQLSIMHRHFVGFAQSRSIDVPEERRDESGSGLMCPVCDKLYGAVDGVSRFFCPYDEEEDDEQLQWDDWPSYWEHQVQAGHVVCHDAETLTISE</sequence>
<dbReference type="Proteomes" id="UP000248961">
    <property type="component" value="Unassembled WGS sequence"/>
</dbReference>
<dbReference type="GeneID" id="37201217"/>
<organism evidence="1 2">
    <name type="scientific">Aspergillus homomorphus (strain CBS 101889)</name>
    <dbReference type="NCBI Taxonomy" id="1450537"/>
    <lineage>
        <taxon>Eukaryota</taxon>
        <taxon>Fungi</taxon>
        <taxon>Dikarya</taxon>
        <taxon>Ascomycota</taxon>
        <taxon>Pezizomycotina</taxon>
        <taxon>Eurotiomycetes</taxon>
        <taxon>Eurotiomycetidae</taxon>
        <taxon>Eurotiales</taxon>
        <taxon>Aspergillaceae</taxon>
        <taxon>Aspergillus</taxon>
        <taxon>Aspergillus subgen. Circumdati</taxon>
    </lineage>
</organism>
<reference evidence="1 2" key="1">
    <citation type="submission" date="2018-02" db="EMBL/GenBank/DDBJ databases">
        <title>The genomes of Aspergillus section Nigri reveals drivers in fungal speciation.</title>
        <authorList>
            <consortium name="DOE Joint Genome Institute"/>
            <person name="Vesth T.C."/>
            <person name="Nybo J."/>
            <person name="Theobald S."/>
            <person name="Brandl J."/>
            <person name="Frisvad J.C."/>
            <person name="Nielsen K.F."/>
            <person name="Lyhne E.K."/>
            <person name="Kogle M.E."/>
            <person name="Kuo A."/>
            <person name="Riley R."/>
            <person name="Clum A."/>
            <person name="Nolan M."/>
            <person name="Lipzen A."/>
            <person name="Salamov A."/>
            <person name="Henrissat B."/>
            <person name="Wiebenga A."/>
            <person name="De vries R.P."/>
            <person name="Grigoriev I.V."/>
            <person name="Mortensen U.H."/>
            <person name="Andersen M.R."/>
            <person name="Baker S.E."/>
        </authorList>
    </citation>
    <scope>NUCLEOTIDE SEQUENCE [LARGE SCALE GENOMIC DNA]</scope>
    <source>
        <strain evidence="1 2">CBS 101889</strain>
    </source>
</reference>
<evidence type="ECO:0000313" key="1">
    <source>
        <dbReference type="EMBL" id="RAL13187.1"/>
    </source>
</evidence>
<protein>
    <submittedName>
        <fullName evidence="1">Uncharacterized protein</fullName>
    </submittedName>
</protein>